<dbReference type="InterPro" id="IPR029526">
    <property type="entry name" value="PGBD"/>
</dbReference>
<feature type="region of interest" description="Disordered" evidence="1">
    <location>
        <begin position="19"/>
        <end position="48"/>
    </location>
</feature>
<organism evidence="3 4">
    <name type="scientific">Stegodyphus mimosarum</name>
    <name type="common">African social velvet spider</name>
    <dbReference type="NCBI Taxonomy" id="407821"/>
    <lineage>
        <taxon>Eukaryota</taxon>
        <taxon>Metazoa</taxon>
        <taxon>Ecdysozoa</taxon>
        <taxon>Arthropoda</taxon>
        <taxon>Chelicerata</taxon>
        <taxon>Arachnida</taxon>
        <taxon>Araneae</taxon>
        <taxon>Araneomorphae</taxon>
        <taxon>Entelegynae</taxon>
        <taxon>Eresoidea</taxon>
        <taxon>Eresidae</taxon>
        <taxon>Stegodyphus</taxon>
    </lineage>
</organism>
<evidence type="ECO:0000256" key="1">
    <source>
        <dbReference type="SAM" id="MobiDB-lite"/>
    </source>
</evidence>
<protein>
    <submittedName>
        <fullName evidence="3">PiggyBac transposable element-derived protein 4</fullName>
    </submittedName>
</protein>
<dbReference type="EMBL" id="KK118722">
    <property type="protein sequence ID" value="KFM73689.1"/>
    <property type="molecule type" value="Genomic_DNA"/>
</dbReference>
<accession>A0A087U8K0</accession>
<dbReference type="PANTHER" id="PTHR46599">
    <property type="entry name" value="PIGGYBAC TRANSPOSABLE ELEMENT-DERIVED PROTEIN 4"/>
    <property type="match status" value="1"/>
</dbReference>
<dbReference type="AlphaFoldDB" id="A0A087U8K0"/>
<evidence type="ECO:0000259" key="2">
    <source>
        <dbReference type="Pfam" id="PF13843"/>
    </source>
</evidence>
<proteinExistence type="predicted"/>
<dbReference type="Proteomes" id="UP000054359">
    <property type="component" value="Unassembled WGS sequence"/>
</dbReference>
<dbReference type="OrthoDB" id="6430552at2759"/>
<evidence type="ECO:0000313" key="4">
    <source>
        <dbReference type="Proteomes" id="UP000054359"/>
    </source>
</evidence>
<dbReference type="PANTHER" id="PTHR46599:SF3">
    <property type="entry name" value="PIGGYBAC TRANSPOSABLE ELEMENT-DERIVED PROTEIN 4"/>
    <property type="match status" value="1"/>
</dbReference>
<evidence type="ECO:0000313" key="3">
    <source>
        <dbReference type="EMBL" id="KFM73689.1"/>
    </source>
</evidence>
<reference evidence="3 4" key="1">
    <citation type="submission" date="2013-11" db="EMBL/GenBank/DDBJ databases">
        <title>Genome sequencing of Stegodyphus mimosarum.</title>
        <authorList>
            <person name="Bechsgaard J."/>
        </authorList>
    </citation>
    <scope>NUCLEOTIDE SEQUENCE [LARGE SCALE GENOMIC DNA]</scope>
</reference>
<sequence length="562" mass="65380">MPKRKRGLTEEEIRKLLQELEDENYGDSESDCELDIENGSDSEHEDMENTSNILTNSANYSDEQTNNMDEISLDTKFEWLEPKADDKVRVLNFIGRNDVKGLASQATKEIEFFKSLFRQNIIEKIVKETNRYAEQILQKNSSFSPELETKKHTIAWKDINGNEFLKFLSLTLLMGHIQKDKLKDYWSTDEMLETPFFKKAISRDRFLQILRFLHFEDNMSPPDRNDPSYDRFWKIRDIFEHLKNNFKDVYEPSEELAVDEVIVLFKGRVIFKQYIPKKHKRFGIKIYKLADRHGYTYDMKVYLGRDSYESKNGKSAAHNTVIALAECVKGKGHKLFMDNFFSSPDLFHELLHNYKINSCGTIRCNRKNYPKLNAGIRMQKGQIKIKFSSGMTAACGKDKREVFMLSNMHNPIATYDETDKPEIVATYNKNMGFVDLSDRMANSYTFGRKTLKWTKKIFFHLLDLSILNSFILYKMKIADVPFADFRKNLINQLINDSEAASISSTRVSDTISLTGHWPIQNKTPRRCVACQKNGIRKRSILNTIAKNLTVLAYFSVSVHGKQ</sequence>
<feature type="domain" description="PiggyBac transposable element-derived protein" evidence="2">
    <location>
        <begin position="110"/>
        <end position="470"/>
    </location>
</feature>
<gene>
    <name evidence="3" type="ORF">X975_21024</name>
</gene>
<dbReference type="STRING" id="407821.A0A087U8K0"/>
<dbReference type="Pfam" id="PF13843">
    <property type="entry name" value="DDE_Tnp_1_7"/>
    <property type="match status" value="1"/>
</dbReference>
<feature type="non-terminal residue" evidence="3">
    <location>
        <position position="562"/>
    </location>
</feature>
<dbReference type="OMA" id="SRECHSA"/>
<name>A0A087U8K0_STEMI</name>
<keyword evidence="4" id="KW-1185">Reference proteome</keyword>